<gene>
    <name evidence="1" type="ORF">UFOPK1684_01111</name>
    <name evidence="2" type="ORF">UFOPK2158_01196</name>
</gene>
<dbReference type="EMBL" id="CAEZTM010000055">
    <property type="protein sequence ID" value="CAB4576986.1"/>
    <property type="molecule type" value="Genomic_DNA"/>
</dbReference>
<evidence type="ECO:0000313" key="2">
    <source>
        <dbReference type="EMBL" id="CAB4650992.1"/>
    </source>
</evidence>
<dbReference type="SUPFAM" id="SSF49319">
    <property type="entry name" value="Actinoxanthin-like"/>
    <property type="match status" value="1"/>
</dbReference>
<sequence length="207" mass="22309">MRRVLWVLAGIVLVTGGFAAWLVAPIVMASPQGFSGQELGVQGYPTSVEATGDDGRTRVLSATLENSDDRELDRLIAGDRIVVTGTGYNANFGIYVAICAIPHALNEKPGPCLGGVPATTPGELGEVGAIEYAPSNWINDQWAWRLFGARSFDDRGHGAFTAYIEVPGFGDENVDCRERACGLYTRNDHTALDDRVQDVYLPVDFMG</sequence>
<protein>
    <submittedName>
        <fullName evidence="1">Unannotated protein</fullName>
    </submittedName>
</protein>
<dbReference type="InterPro" id="IPR027273">
    <property type="entry name" value="Neocarzinostatin-like"/>
</dbReference>
<name>A0A6J6EM84_9ZZZZ</name>
<dbReference type="AlphaFoldDB" id="A0A6J6EM84"/>
<accession>A0A6J6EM84</accession>
<evidence type="ECO:0000313" key="1">
    <source>
        <dbReference type="EMBL" id="CAB4576986.1"/>
    </source>
</evidence>
<reference evidence="1" key="1">
    <citation type="submission" date="2020-05" db="EMBL/GenBank/DDBJ databases">
        <authorList>
            <person name="Chiriac C."/>
            <person name="Salcher M."/>
            <person name="Ghai R."/>
            <person name="Kavagutti S V."/>
        </authorList>
    </citation>
    <scope>NUCLEOTIDE SEQUENCE</scope>
</reference>
<organism evidence="1">
    <name type="scientific">freshwater metagenome</name>
    <dbReference type="NCBI Taxonomy" id="449393"/>
    <lineage>
        <taxon>unclassified sequences</taxon>
        <taxon>metagenomes</taxon>
        <taxon>ecological metagenomes</taxon>
    </lineage>
</organism>
<dbReference type="Gene3D" id="2.60.40.230">
    <property type="entry name" value="Neocarzinostatin-like"/>
    <property type="match status" value="1"/>
</dbReference>
<proteinExistence type="predicted"/>
<dbReference type="EMBL" id="CAEZVY010000147">
    <property type="protein sequence ID" value="CAB4650992.1"/>
    <property type="molecule type" value="Genomic_DNA"/>
</dbReference>